<feature type="region of interest" description="Disordered" evidence="6">
    <location>
        <begin position="907"/>
        <end position="953"/>
    </location>
</feature>
<reference evidence="10" key="1">
    <citation type="submission" date="2023-12" db="EMBL/GenBank/DDBJ databases">
        <authorList>
            <person name="Brown T."/>
        </authorList>
    </citation>
    <scope>NUCLEOTIDE SEQUENCE</scope>
</reference>
<dbReference type="PANTHER" id="PTHR21859">
    <property type="entry name" value="ACROSOME-SPECIFIC PROTEIN"/>
    <property type="match status" value="1"/>
</dbReference>
<sequence length="1056" mass="116462">MDLSLFLNSLLEFYLSFGLEYLYDNLNIISILVLSLFLFFFIFFVGIPSIPNFRKNEHTQKRHGRARRRRKGGTQEGLNYYHRKEEERELISFLKRPSFHCSGPVSCSPLGQNYDITRFRQLLCPNPSCEVCNNAAAEINQIFSKSLEVSTPSVSPVASIAPVTEPSFSQSSAIPGVPTGELVRTPLPEPSPPPPSVLPLKSRTTLGNFVSSSPPGQTLPPEPMDHPSPQPKDVFSSTLTQYDLHQGFLALRSTKISLGADPAAKFIDPRHLLFLSPDEHDSAQQHIHPKTRDNHVKQKLTQFFWGLPSLHCESLSSAVHASGDCAVFFNSISTPFTGQKSPGPPYCLTPSLPEVQPQPLPQTLPQSQHLDLTQIQPQAHIQSPLPILPSSPITQKKVCEVFSCRPKNESECLTSSETKHLESDVLPKEQESLRGLTSVVQRSKAHVAISINPVEFPLKREFREKFESHLRVRLIQYHKGQPCRTHWSLSLLEPKSNTKSGAFMPLRGNSDSLIGDKAEIESTANDLNFPLPATSLLVNKEHKPTYIQLKVSEEIHKILKAKLPVANTISGRKSQRHSLVANIQPPKMPARRAGTPHMTNNNIVSSKDRAEIGQGSNGDKSEPTFIASVSREIVRAEGFNAIQPKTISVFTTSKPGVSQGINRETTVTIENHQPSKLSVQAPDFTELGKQVMAELKAKLEKKHSQAQDEHKDMSHDSDSLTDKVSLKLAKCGPSVVMEAPQVLHVRMKKQQEPWLPKHMPRSCQDQNVPPAVQKYMMHPPPNPTEPKNEELGAGDAGLTTSQPGGKKFPPQGTALEEKFGSQSPQTQSHMGEDLPNSLFLSKVKNFLRRLQPKIKCNIQEILQEAGIPMDLAQSRGGPGKSTGALTGTIMQVHRVISNIGKFPEEKLGRQQAGNTTSPQEPLPSAAQPGKPVQKEAVQAQAEPGQGHPSHRRTPAIKNAMSSRHAAILAEKGSRHTINKDKHPQNVALKPHQNDPQSVLLKGTVPPPSPTCRPQATKGPLSVPTTAGGNAFRHQPQQFRHTMLLKNFQGEPFPTPR</sequence>
<name>A0ABN9Z6Q6_PIPNA</name>
<feature type="region of interest" description="Disordered" evidence="6">
    <location>
        <begin position="701"/>
        <end position="720"/>
    </location>
</feature>
<keyword evidence="3 7" id="KW-1133">Transmembrane helix</keyword>
<gene>
    <name evidence="10" type="ORF">MPIPNATIZW_LOCUS2333</name>
</gene>
<keyword evidence="2 7" id="KW-0812">Transmembrane</keyword>
<feature type="region of interest" description="Disordered" evidence="6">
    <location>
        <begin position="776"/>
        <end position="833"/>
    </location>
</feature>
<keyword evidence="11" id="KW-1185">Reference proteome</keyword>
<evidence type="ECO:0000313" key="10">
    <source>
        <dbReference type="EMBL" id="CAK6434027.1"/>
    </source>
</evidence>
<feature type="compositionally biased region" description="Basic residues" evidence="6">
    <location>
        <begin position="60"/>
        <end position="72"/>
    </location>
</feature>
<protein>
    <submittedName>
        <fullName evidence="10">Uncharacterized protein</fullName>
    </submittedName>
</protein>
<feature type="region of interest" description="Disordered" evidence="6">
    <location>
        <begin position="1009"/>
        <end position="1031"/>
    </location>
</feature>
<evidence type="ECO:0000256" key="5">
    <source>
        <dbReference type="ARBA" id="ARBA00035009"/>
    </source>
</evidence>
<evidence type="ECO:0000256" key="4">
    <source>
        <dbReference type="ARBA" id="ARBA00023136"/>
    </source>
</evidence>
<feature type="compositionally biased region" description="Pro residues" evidence="6">
    <location>
        <begin position="217"/>
        <end position="230"/>
    </location>
</feature>
<evidence type="ECO:0000256" key="2">
    <source>
        <dbReference type="ARBA" id="ARBA00022692"/>
    </source>
</evidence>
<feature type="region of interest" description="Disordered" evidence="6">
    <location>
        <begin position="168"/>
        <end position="232"/>
    </location>
</feature>
<evidence type="ECO:0000259" key="8">
    <source>
        <dbReference type="Pfam" id="PF14650"/>
    </source>
</evidence>
<evidence type="ECO:0000259" key="9">
    <source>
        <dbReference type="Pfam" id="PF15371"/>
    </source>
</evidence>
<feature type="region of interest" description="Disordered" evidence="6">
    <location>
        <begin position="56"/>
        <end position="77"/>
    </location>
</feature>
<dbReference type="Proteomes" id="UP001314169">
    <property type="component" value="Chromosome 10"/>
</dbReference>
<feature type="compositionally biased region" description="Pro residues" evidence="6">
    <location>
        <begin position="187"/>
        <end position="197"/>
    </location>
</feature>
<feature type="compositionally biased region" description="Polar residues" evidence="6">
    <location>
        <begin position="203"/>
        <end position="216"/>
    </location>
</feature>
<evidence type="ECO:0000256" key="7">
    <source>
        <dbReference type="SAM" id="Phobius"/>
    </source>
</evidence>
<feature type="domain" description="SPATA31-like" evidence="9">
    <location>
        <begin position="65"/>
        <end position="162"/>
    </location>
</feature>
<feature type="domain" description="SPATA31" evidence="8">
    <location>
        <begin position="284"/>
        <end position="498"/>
    </location>
</feature>
<feature type="transmembrane region" description="Helical" evidence="7">
    <location>
        <begin position="26"/>
        <end position="47"/>
    </location>
</feature>
<evidence type="ECO:0000256" key="3">
    <source>
        <dbReference type="ARBA" id="ARBA00022989"/>
    </source>
</evidence>
<evidence type="ECO:0000313" key="11">
    <source>
        <dbReference type="Proteomes" id="UP001314169"/>
    </source>
</evidence>
<dbReference type="InterPro" id="IPR039509">
    <property type="entry name" value="SPATA31"/>
</dbReference>
<organism evidence="10 11">
    <name type="scientific">Pipistrellus nathusii</name>
    <name type="common">Nathusius' pipistrelle</name>
    <dbReference type="NCBI Taxonomy" id="59473"/>
    <lineage>
        <taxon>Eukaryota</taxon>
        <taxon>Metazoa</taxon>
        <taxon>Chordata</taxon>
        <taxon>Craniata</taxon>
        <taxon>Vertebrata</taxon>
        <taxon>Euteleostomi</taxon>
        <taxon>Mammalia</taxon>
        <taxon>Eutheria</taxon>
        <taxon>Laurasiatheria</taxon>
        <taxon>Chiroptera</taxon>
        <taxon>Yangochiroptera</taxon>
        <taxon>Vespertilionidae</taxon>
        <taxon>Pipistrellus</taxon>
    </lineage>
</organism>
<dbReference type="Pfam" id="PF15371">
    <property type="entry name" value="DUF4599"/>
    <property type="match status" value="1"/>
</dbReference>
<comment type="subcellular location">
    <subcellularLocation>
        <location evidence="1">Membrane</location>
        <topology evidence="1">Single-pass membrane protein</topology>
    </subcellularLocation>
</comment>
<dbReference type="Pfam" id="PF14650">
    <property type="entry name" value="FAM75"/>
    <property type="match status" value="1"/>
</dbReference>
<accession>A0ABN9Z6Q6</accession>
<feature type="compositionally biased region" description="Polar residues" evidence="6">
    <location>
        <begin position="820"/>
        <end position="829"/>
    </location>
</feature>
<evidence type="ECO:0000256" key="6">
    <source>
        <dbReference type="SAM" id="MobiDB-lite"/>
    </source>
</evidence>
<keyword evidence="4 7" id="KW-0472">Membrane</keyword>
<evidence type="ECO:0000256" key="1">
    <source>
        <dbReference type="ARBA" id="ARBA00004167"/>
    </source>
</evidence>
<comment type="similarity">
    <text evidence="5">Belongs to the SPATA31 family.</text>
</comment>
<proteinExistence type="inferred from homology"/>
<dbReference type="InterPro" id="IPR027970">
    <property type="entry name" value="SPATA31-like"/>
</dbReference>
<dbReference type="PANTHER" id="PTHR21859:SF12">
    <property type="entry name" value="SPERMATOGENESIS-ASSOCIATED PROTEIN 31D1"/>
    <property type="match status" value="1"/>
</dbReference>
<dbReference type="EMBL" id="OY882867">
    <property type="protein sequence ID" value="CAK6434027.1"/>
    <property type="molecule type" value="Genomic_DNA"/>
</dbReference>